<reference evidence="4" key="1">
    <citation type="journal article" date="2019" name="Int. J. Syst. Evol. Microbiol.">
        <title>The Global Catalogue of Microorganisms (GCM) 10K type strain sequencing project: providing services to taxonomists for standard genome sequencing and annotation.</title>
        <authorList>
            <consortium name="The Broad Institute Genomics Platform"/>
            <consortium name="The Broad Institute Genome Sequencing Center for Infectious Disease"/>
            <person name="Wu L."/>
            <person name="Ma J."/>
        </authorList>
    </citation>
    <scope>NUCLEOTIDE SEQUENCE [LARGE SCALE GENOMIC DNA]</scope>
    <source>
        <strain evidence="4">KCTC 22245</strain>
    </source>
</reference>
<evidence type="ECO:0000259" key="2">
    <source>
        <dbReference type="Pfam" id="PF00117"/>
    </source>
</evidence>
<dbReference type="PRINTS" id="PR00099">
    <property type="entry name" value="CPSGATASE"/>
</dbReference>
<dbReference type="RefSeq" id="WP_189575063.1">
    <property type="nucleotide sequence ID" value="NZ_BMXU01000002.1"/>
</dbReference>
<dbReference type="PRINTS" id="PR00097">
    <property type="entry name" value="ANTSNTHASEII"/>
</dbReference>
<dbReference type="Gene3D" id="3.40.50.880">
    <property type="match status" value="1"/>
</dbReference>
<dbReference type="InterPro" id="IPR050472">
    <property type="entry name" value="Anth_synth/Amidotransfase"/>
</dbReference>
<dbReference type="PRINTS" id="PR00096">
    <property type="entry name" value="GATASE"/>
</dbReference>
<evidence type="ECO:0000313" key="3">
    <source>
        <dbReference type="EMBL" id="MFC3302965.1"/>
    </source>
</evidence>
<sequence length="197" mass="21114">MILIVDNYDSFTYNLVQLLAPFGGRSKVIRNDELSAEQAMDLRPRAVILSPGPCDPDQAGICLDMVALAAERDVPLFGVCLGHQSIAQAHGAKIIRARKPMHGKVSTVTAKADPLFTGIGERFEATRYHSLTVDPSSVPDTIDVLAHAEDDGEIMALKVIGKEIYGVQFHPESYLSPAGATMLGNFLALAGIKAEVA</sequence>
<dbReference type="Pfam" id="PF00117">
    <property type="entry name" value="GATase"/>
    <property type="match status" value="1"/>
</dbReference>
<name>A0ABV7MBY8_9PROT</name>
<dbReference type="InterPro" id="IPR006221">
    <property type="entry name" value="TrpG/PapA_dom"/>
</dbReference>
<comment type="caution">
    <text evidence="3">The sequence shown here is derived from an EMBL/GenBank/DDBJ whole genome shotgun (WGS) entry which is preliminary data.</text>
</comment>
<keyword evidence="4" id="KW-1185">Reference proteome</keyword>
<evidence type="ECO:0000313" key="4">
    <source>
        <dbReference type="Proteomes" id="UP001595607"/>
    </source>
</evidence>
<dbReference type="NCBIfam" id="TIGR00566">
    <property type="entry name" value="trpG_papA"/>
    <property type="match status" value="1"/>
</dbReference>
<dbReference type="EMBL" id="JBHRVA010000003">
    <property type="protein sequence ID" value="MFC3302965.1"/>
    <property type="molecule type" value="Genomic_DNA"/>
</dbReference>
<dbReference type="PROSITE" id="PS51273">
    <property type="entry name" value="GATASE_TYPE_1"/>
    <property type="match status" value="1"/>
</dbReference>
<accession>A0ABV7MBY8</accession>
<dbReference type="InterPro" id="IPR017926">
    <property type="entry name" value="GATASE"/>
</dbReference>
<dbReference type="SUPFAM" id="SSF52317">
    <property type="entry name" value="Class I glutamine amidotransferase-like"/>
    <property type="match status" value="1"/>
</dbReference>
<dbReference type="CDD" id="cd01743">
    <property type="entry name" value="GATase1_Anthranilate_Synthase"/>
    <property type="match status" value="1"/>
</dbReference>
<protein>
    <submittedName>
        <fullName evidence="3">Anthranilate synthase component II</fullName>
    </submittedName>
</protein>
<organism evidence="3 4">
    <name type="scientific">Parvularcula lutaonensis</name>
    <dbReference type="NCBI Taxonomy" id="491923"/>
    <lineage>
        <taxon>Bacteria</taxon>
        <taxon>Pseudomonadati</taxon>
        <taxon>Pseudomonadota</taxon>
        <taxon>Alphaproteobacteria</taxon>
        <taxon>Parvularculales</taxon>
        <taxon>Parvularculaceae</taxon>
        <taxon>Parvularcula</taxon>
    </lineage>
</organism>
<dbReference type="PANTHER" id="PTHR43418">
    <property type="entry name" value="MULTIFUNCTIONAL TRYPTOPHAN BIOSYNTHESIS PROTEIN-RELATED"/>
    <property type="match status" value="1"/>
</dbReference>
<evidence type="ECO:0000256" key="1">
    <source>
        <dbReference type="ARBA" id="ARBA00022962"/>
    </source>
</evidence>
<gene>
    <name evidence="3" type="ORF">ACFONP_09500</name>
</gene>
<feature type="domain" description="Glutamine amidotransferase" evidence="2">
    <location>
        <begin position="3"/>
        <end position="187"/>
    </location>
</feature>
<proteinExistence type="predicted"/>
<dbReference type="Proteomes" id="UP001595607">
    <property type="component" value="Unassembled WGS sequence"/>
</dbReference>
<keyword evidence="1" id="KW-0315">Glutamine amidotransferase</keyword>
<dbReference type="PANTHER" id="PTHR43418:SF4">
    <property type="entry name" value="MULTIFUNCTIONAL TRYPTOPHAN BIOSYNTHESIS PROTEIN"/>
    <property type="match status" value="1"/>
</dbReference>
<dbReference type="InterPro" id="IPR029062">
    <property type="entry name" value="Class_I_gatase-like"/>
</dbReference>